<dbReference type="GO" id="GO:0006879">
    <property type="term" value="P:intracellular iron ion homeostasis"/>
    <property type="evidence" value="ECO:0007669"/>
    <property type="project" value="TreeGrafter"/>
</dbReference>
<dbReference type="SUPFAM" id="SSF52540">
    <property type="entry name" value="P-loop containing nucleoside triphosphate hydrolases"/>
    <property type="match status" value="1"/>
</dbReference>
<evidence type="ECO:0000259" key="2">
    <source>
        <dbReference type="Pfam" id="PF00005"/>
    </source>
</evidence>
<feature type="domain" description="ABC transporter" evidence="2">
    <location>
        <begin position="6"/>
        <end position="50"/>
    </location>
</feature>
<dbReference type="InterPro" id="IPR039421">
    <property type="entry name" value="Type_1_exporter"/>
</dbReference>
<dbReference type="AlphaFoldDB" id="T0Y8H8"/>
<dbReference type="PANTHER" id="PTHR24221:SF402">
    <property type="entry name" value="IRON-SULFUR CLUSTERS TRANSPORTER ABCB7, MITOCHONDRIAL"/>
    <property type="match status" value="1"/>
</dbReference>
<dbReference type="Pfam" id="PF00005">
    <property type="entry name" value="ABC_tran"/>
    <property type="match status" value="1"/>
</dbReference>
<keyword evidence="3" id="KW-0067">ATP-binding</keyword>
<dbReference type="GO" id="GO:0042626">
    <property type="term" value="F:ATPase-coupled transmembrane transporter activity"/>
    <property type="evidence" value="ECO:0007669"/>
    <property type="project" value="TreeGrafter"/>
</dbReference>
<accession>T0Y8H8</accession>
<dbReference type="GO" id="GO:0016887">
    <property type="term" value="F:ATP hydrolysis activity"/>
    <property type="evidence" value="ECO:0007669"/>
    <property type="project" value="InterPro"/>
</dbReference>
<dbReference type="InterPro" id="IPR027417">
    <property type="entry name" value="P-loop_NTPase"/>
</dbReference>
<sequence>HDFIMGLPDGYETCVGERGVKLSGGERLRVSIARAVLTSPILYVFDEATASLDSRTEQDILASLREISEHRSTLVIAHRLSTVVHADEIVVLDGGRIVERGTHPSLLRQNGAYAAAWRAQQQGPAAT</sequence>
<reference evidence="3" key="1">
    <citation type="submission" date="2013-08" db="EMBL/GenBank/DDBJ databases">
        <authorList>
            <person name="Mendez C."/>
            <person name="Richter M."/>
            <person name="Ferrer M."/>
            <person name="Sanchez J."/>
        </authorList>
    </citation>
    <scope>NUCLEOTIDE SEQUENCE</scope>
</reference>
<dbReference type="GO" id="GO:0005524">
    <property type="term" value="F:ATP binding"/>
    <property type="evidence" value="ECO:0007669"/>
    <property type="project" value="UniProtKB-KW"/>
</dbReference>
<keyword evidence="1" id="KW-0813">Transport</keyword>
<dbReference type="PANTHER" id="PTHR24221">
    <property type="entry name" value="ATP-BINDING CASSETTE SUB-FAMILY B"/>
    <property type="match status" value="1"/>
</dbReference>
<dbReference type="EMBL" id="AUZX01015778">
    <property type="protein sequence ID" value="EQD28082.1"/>
    <property type="molecule type" value="Genomic_DNA"/>
</dbReference>
<protein>
    <submittedName>
        <fullName evidence="3">ABC transporter, ATP-binding protein</fullName>
    </submittedName>
</protein>
<proteinExistence type="predicted"/>
<evidence type="ECO:0000256" key="1">
    <source>
        <dbReference type="ARBA" id="ARBA00022448"/>
    </source>
</evidence>
<gene>
    <name evidence="3" type="ORF">B1A_21349</name>
</gene>
<keyword evidence="3" id="KW-0547">Nucleotide-binding</keyword>
<dbReference type="Gene3D" id="3.40.50.300">
    <property type="entry name" value="P-loop containing nucleotide triphosphate hydrolases"/>
    <property type="match status" value="1"/>
</dbReference>
<evidence type="ECO:0000313" key="3">
    <source>
        <dbReference type="EMBL" id="EQD28082.1"/>
    </source>
</evidence>
<organism evidence="3">
    <name type="scientific">mine drainage metagenome</name>
    <dbReference type="NCBI Taxonomy" id="410659"/>
    <lineage>
        <taxon>unclassified sequences</taxon>
        <taxon>metagenomes</taxon>
        <taxon>ecological metagenomes</taxon>
    </lineage>
</organism>
<feature type="non-terminal residue" evidence="3">
    <location>
        <position position="1"/>
    </location>
</feature>
<name>T0Y8H8_9ZZZZ</name>
<dbReference type="GO" id="GO:0005743">
    <property type="term" value="C:mitochondrial inner membrane"/>
    <property type="evidence" value="ECO:0007669"/>
    <property type="project" value="TreeGrafter"/>
</dbReference>
<reference evidence="3" key="2">
    <citation type="journal article" date="2014" name="ISME J.">
        <title>Microbial stratification in low pH oxic and suboxic macroscopic growths along an acid mine drainage.</title>
        <authorList>
            <person name="Mendez-Garcia C."/>
            <person name="Mesa V."/>
            <person name="Sprenger R.R."/>
            <person name="Richter M."/>
            <person name="Diez M.S."/>
            <person name="Solano J."/>
            <person name="Bargiela R."/>
            <person name="Golyshina O.V."/>
            <person name="Manteca A."/>
            <person name="Ramos J.L."/>
            <person name="Gallego J.R."/>
            <person name="Llorente I."/>
            <person name="Martins Dos Santos V.A."/>
            <person name="Jensen O.N."/>
            <person name="Pelaez A.I."/>
            <person name="Sanchez J."/>
            <person name="Ferrer M."/>
        </authorList>
    </citation>
    <scope>NUCLEOTIDE SEQUENCE</scope>
</reference>
<comment type="caution">
    <text evidence="3">The sequence shown here is derived from an EMBL/GenBank/DDBJ whole genome shotgun (WGS) entry which is preliminary data.</text>
</comment>
<dbReference type="InterPro" id="IPR003439">
    <property type="entry name" value="ABC_transporter-like_ATP-bd"/>
</dbReference>